<accession>A0A918TK10</accession>
<protein>
    <submittedName>
        <fullName evidence="2">Uncharacterized protein</fullName>
    </submittedName>
</protein>
<dbReference type="EMBL" id="BMXI01000007">
    <property type="protein sequence ID" value="GHC52604.1"/>
    <property type="molecule type" value="Genomic_DNA"/>
</dbReference>
<reference evidence="2" key="2">
    <citation type="submission" date="2020-09" db="EMBL/GenBank/DDBJ databases">
        <authorList>
            <person name="Sun Q."/>
            <person name="Kim S."/>
        </authorList>
    </citation>
    <scope>NUCLEOTIDE SEQUENCE</scope>
    <source>
        <strain evidence="2">KCTC 12988</strain>
    </source>
</reference>
<comment type="caution">
    <text evidence="2">The sequence shown here is derived from an EMBL/GenBank/DDBJ whole genome shotgun (WGS) entry which is preliminary data.</text>
</comment>
<dbReference type="AlphaFoldDB" id="A0A918TK10"/>
<sequence>MLKAFTVLCLSVLSLAAEEAKRPIWVAAVGDPPVAKLKVVEEYGFRGYKPEEIDPKLQFPRQWSLSAGGASESLELKLNHPAIRLDLPASATSLELGLEGEATLTHFQLTSRPTLIVIYNPASDKSWRKGVEALAIPLEDRSGSALETTLLNLAPVSLHYLGSSGKPATLASHKWIPAKVPREKGSQVASLPILAKVEKREVRLVVTDYRGVSSWKPVTVITPVFNAARPRLRSSVLYLQ</sequence>
<organism evidence="2 3">
    <name type="scientific">Roseibacillus persicicus</name>
    <dbReference type="NCBI Taxonomy" id="454148"/>
    <lineage>
        <taxon>Bacteria</taxon>
        <taxon>Pseudomonadati</taxon>
        <taxon>Verrucomicrobiota</taxon>
        <taxon>Verrucomicrobiia</taxon>
        <taxon>Verrucomicrobiales</taxon>
        <taxon>Verrucomicrobiaceae</taxon>
        <taxon>Roseibacillus</taxon>
    </lineage>
</organism>
<evidence type="ECO:0000256" key="1">
    <source>
        <dbReference type="SAM" id="SignalP"/>
    </source>
</evidence>
<dbReference type="RefSeq" id="WP_189569673.1">
    <property type="nucleotide sequence ID" value="NZ_BMXI01000007.1"/>
</dbReference>
<feature type="chain" id="PRO_5037392577" evidence="1">
    <location>
        <begin position="17"/>
        <end position="240"/>
    </location>
</feature>
<evidence type="ECO:0000313" key="3">
    <source>
        <dbReference type="Proteomes" id="UP000644507"/>
    </source>
</evidence>
<dbReference type="Proteomes" id="UP000644507">
    <property type="component" value="Unassembled WGS sequence"/>
</dbReference>
<feature type="signal peptide" evidence="1">
    <location>
        <begin position="1"/>
        <end position="16"/>
    </location>
</feature>
<reference evidence="2" key="1">
    <citation type="journal article" date="2014" name="Int. J. Syst. Evol. Microbiol.">
        <title>Complete genome sequence of Corynebacterium casei LMG S-19264T (=DSM 44701T), isolated from a smear-ripened cheese.</title>
        <authorList>
            <consortium name="US DOE Joint Genome Institute (JGI-PGF)"/>
            <person name="Walter F."/>
            <person name="Albersmeier A."/>
            <person name="Kalinowski J."/>
            <person name="Ruckert C."/>
        </authorList>
    </citation>
    <scope>NUCLEOTIDE SEQUENCE</scope>
    <source>
        <strain evidence="2">KCTC 12988</strain>
    </source>
</reference>
<gene>
    <name evidence="2" type="ORF">GCM10007100_18660</name>
</gene>
<name>A0A918TK10_9BACT</name>
<keyword evidence="1" id="KW-0732">Signal</keyword>
<evidence type="ECO:0000313" key="2">
    <source>
        <dbReference type="EMBL" id="GHC52604.1"/>
    </source>
</evidence>
<proteinExistence type="predicted"/>
<keyword evidence="3" id="KW-1185">Reference proteome</keyword>